<feature type="compositionally biased region" description="Basic and acidic residues" evidence="10">
    <location>
        <begin position="530"/>
        <end position="547"/>
    </location>
</feature>
<dbReference type="SMART" id="SM00382">
    <property type="entry name" value="AAA"/>
    <property type="match status" value="2"/>
</dbReference>
<feature type="region of interest" description="Disordered" evidence="10">
    <location>
        <begin position="510"/>
        <end position="547"/>
    </location>
</feature>
<organism evidence="14 15">
    <name type="scientific">Leucocoprinus leucothites</name>
    <dbReference type="NCBI Taxonomy" id="201217"/>
    <lineage>
        <taxon>Eukaryota</taxon>
        <taxon>Fungi</taxon>
        <taxon>Dikarya</taxon>
        <taxon>Basidiomycota</taxon>
        <taxon>Agaricomycotina</taxon>
        <taxon>Agaricomycetes</taxon>
        <taxon>Agaricomycetidae</taxon>
        <taxon>Agaricales</taxon>
        <taxon>Agaricineae</taxon>
        <taxon>Agaricaceae</taxon>
        <taxon>Leucocoprinus</taxon>
    </lineage>
</organism>
<dbReference type="Gene3D" id="3.40.50.300">
    <property type="entry name" value="P-loop containing nucleotide triphosphate hydrolases"/>
    <property type="match status" value="2"/>
</dbReference>
<feature type="transmembrane region" description="Helical" evidence="11">
    <location>
        <begin position="403"/>
        <end position="428"/>
    </location>
</feature>
<evidence type="ECO:0008006" key="16">
    <source>
        <dbReference type="Google" id="ProtNLM"/>
    </source>
</evidence>
<dbReference type="CDD" id="cd18606">
    <property type="entry name" value="ABC_6TM_YOR1_D2_like"/>
    <property type="match status" value="1"/>
</dbReference>
<dbReference type="InterPro" id="IPR003439">
    <property type="entry name" value="ABC_transporter-like_ATP-bd"/>
</dbReference>
<evidence type="ECO:0000256" key="1">
    <source>
        <dbReference type="ARBA" id="ARBA00004141"/>
    </source>
</evidence>
<feature type="transmembrane region" description="Helical" evidence="11">
    <location>
        <begin position="224"/>
        <end position="246"/>
    </location>
</feature>
<feature type="domain" description="ABC transporter" evidence="12">
    <location>
        <begin position="1139"/>
        <end position="1374"/>
    </location>
</feature>
<evidence type="ECO:0000259" key="13">
    <source>
        <dbReference type="PROSITE" id="PS50929"/>
    </source>
</evidence>
<dbReference type="FunFam" id="1.20.1560.10:FF:000010">
    <property type="entry name" value="Multidrug resistance-associated ABC transporter"/>
    <property type="match status" value="1"/>
</dbReference>
<feature type="region of interest" description="Disordered" evidence="10">
    <location>
        <begin position="1"/>
        <end position="54"/>
    </location>
</feature>
<keyword evidence="6" id="KW-0067">ATP-binding</keyword>
<dbReference type="InterPro" id="IPR003593">
    <property type="entry name" value="AAA+_ATPase"/>
</dbReference>
<keyword evidence="4 11" id="KW-0812">Transmembrane</keyword>
<dbReference type="GO" id="GO:0016020">
    <property type="term" value="C:membrane"/>
    <property type="evidence" value="ECO:0007669"/>
    <property type="project" value="UniProtKB-SubCell"/>
</dbReference>
<dbReference type="CDD" id="cd18597">
    <property type="entry name" value="ABC_6TM_YOR1_D1_like"/>
    <property type="match status" value="1"/>
</dbReference>
<dbReference type="PANTHER" id="PTHR24223">
    <property type="entry name" value="ATP-BINDING CASSETTE SUB-FAMILY C"/>
    <property type="match status" value="1"/>
</dbReference>
<dbReference type="GO" id="GO:0005524">
    <property type="term" value="F:ATP binding"/>
    <property type="evidence" value="ECO:0007669"/>
    <property type="project" value="UniProtKB-KW"/>
</dbReference>
<evidence type="ECO:0000259" key="12">
    <source>
        <dbReference type="PROSITE" id="PS50893"/>
    </source>
</evidence>
<dbReference type="FunFam" id="3.40.50.300:FF:001958">
    <property type="entry name" value="ATP binding cassette subfamily C member 11"/>
    <property type="match status" value="1"/>
</dbReference>
<dbReference type="OrthoDB" id="6500128at2759"/>
<dbReference type="Proteomes" id="UP000559027">
    <property type="component" value="Unassembled WGS sequence"/>
</dbReference>
<accession>A0A8H5LJE5</accession>
<dbReference type="Pfam" id="PF00664">
    <property type="entry name" value="ABC_membrane"/>
    <property type="match status" value="2"/>
</dbReference>
<comment type="caution">
    <text evidence="14">The sequence shown here is derived from an EMBL/GenBank/DDBJ whole genome shotgun (WGS) entry which is preliminary data.</text>
</comment>
<dbReference type="CDD" id="cd03250">
    <property type="entry name" value="ABCC_MRP_domain1"/>
    <property type="match status" value="1"/>
</dbReference>
<evidence type="ECO:0000256" key="3">
    <source>
        <dbReference type="ARBA" id="ARBA00022448"/>
    </source>
</evidence>
<dbReference type="InterPro" id="IPR017871">
    <property type="entry name" value="ABC_transporter-like_CS"/>
</dbReference>
<dbReference type="PROSITE" id="PS00211">
    <property type="entry name" value="ABC_TRANSPORTER_1"/>
    <property type="match status" value="1"/>
</dbReference>
<evidence type="ECO:0000256" key="9">
    <source>
        <dbReference type="ARBA" id="ARBA00023136"/>
    </source>
</evidence>
<keyword evidence="9 11" id="KW-0472">Membrane</keyword>
<feature type="domain" description="ABC transmembrane type-1" evidence="13">
    <location>
        <begin position="826"/>
        <end position="1101"/>
    </location>
</feature>
<evidence type="ECO:0000313" key="15">
    <source>
        <dbReference type="Proteomes" id="UP000559027"/>
    </source>
</evidence>
<keyword evidence="7 11" id="KW-1133">Transmembrane helix</keyword>
<dbReference type="GO" id="GO:0140359">
    <property type="term" value="F:ABC-type transporter activity"/>
    <property type="evidence" value="ECO:0007669"/>
    <property type="project" value="InterPro"/>
</dbReference>
<feature type="transmembrane region" description="Helical" evidence="11">
    <location>
        <begin position="859"/>
        <end position="885"/>
    </location>
</feature>
<dbReference type="PROSITE" id="PS50929">
    <property type="entry name" value="ABC_TM1F"/>
    <property type="match status" value="2"/>
</dbReference>
<feature type="domain" description="ABC transmembrane type-1" evidence="13">
    <location>
        <begin position="176"/>
        <end position="466"/>
    </location>
</feature>
<keyword evidence="3" id="KW-0813">Transport</keyword>
<feature type="transmembrane region" description="Helical" evidence="11">
    <location>
        <begin position="936"/>
        <end position="953"/>
    </location>
</feature>
<dbReference type="FunFam" id="1.20.1560.10:FF:000061">
    <property type="entry name" value="ATP-binding cassette transporter YOR1"/>
    <property type="match status" value="1"/>
</dbReference>
<evidence type="ECO:0000256" key="8">
    <source>
        <dbReference type="ARBA" id="ARBA00023026"/>
    </source>
</evidence>
<name>A0A8H5LJE5_9AGAR</name>
<feature type="transmembrane region" description="Helical" evidence="11">
    <location>
        <begin position="434"/>
        <end position="454"/>
    </location>
</feature>
<dbReference type="SUPFAM" id="SSF90123">
    <property type="entry name" value="ABC transporter transmembrane region"/>
    <property type="match status" value="2"/>
</dbReference>
<evidence type="ECO:0000256" key="7">
    <source>
        <dbReference type="ARBA" id="ARBA00022989"/>
    </source>
</evidence>
<dbReference type="Gene3D" id="1.20.1560.10">
    <property type="entry name" value="ABC transporter type 1, transmembrane domain"/>
    <property type="match status" value="2"/>
</dbReference>
<dbReference type="PROSITE" id="PS50893">
    <property type="entry name" value="ABC_TRANSPORTER_2"/>
    <property type="match status" value="2"/>
</dbReference>
<comment type="subcellular location">
    <subcellularLocation>
        <location evidence="1">Membrane</location>
        <topology evidence="1">Multi-pass membrane protein</topology>
    </subcellularLocation>
</comment>
<dbReference type="SUPFAM" id="SSF52540">
    <property type="entry name" value="P-loop containing nucleoside triphosphate hydrolases"/>
    <property type="match status" value="2"/>
</dbReference>
<protein>
    <recommendedName>
        <fullName evidence="16">ABC transporter</fullName>
    </recommendedName>
</protein>
<feature type="domain" description="ABC transporter" evidence="12">
    <location>
        <begin position="532"/>
        <end position="760"/>
    </location>
</feature>
<evidence type="ECO:0000256" key="11">
    <source>
        <dbReference type="SAM" id="Phobius"/>
    </source>
</evidence>
<feature type="compositionally biased region" description="Basic residues" evidence="10">
    <location>
        <begin position="520"/>
        <end position="529"/>
    </location>
</feature>
<evidence type="ECO:0000256" key="5">
    <source>
        <dbReference type="ARBA" id="ARBA00022741"/>
    </source>
</evidence>
<gene>
    <name evidence="14" type="ORF">D9756_003338</name>
</gene>
<dbReference type="FunFam" id="3.40.50.300:FF:000997">
    <property type="entry name" value="Multidrug resistance-associated protein 1"/>
    <property type="match status" value="1"/>
</dbReference>
<dbReference type="InterPro" id="IPR036640">
    <property type="entry name" value="ABC1_TM_sf"/>
</dbReference>
<feature type="transmembrane region" description="Helical" evidence="11">
    <location>
        <begin position="822"/>
        <end position="847"/>
    </location>
</feature>
<dbReference type="CDD" id="cd03244">
    <property type="entry name" value="ABCC_MRP_domain2"/>
    <property type="match status" value="1"/>
</dbReference>
<keyword evidence="5" id="KW-0547">Nucleotide-binding</keyword>
<evidence type="ECO:0000256" key="6">
    <source>
        <dbReference type="ARBA" id="ARBA00022840"/>
    </source>
</evidence>
<dbReference type="GO" id="GO:0016887">
    <property type="term" value="F:ATP hydrolysis activity"/>
    <property type="evidence" value="ECO:0007669"/>
    <property type="project" value="InterPro"/>
</dbReference>
<evidence type="ECO:0000256" key="2">
    <source>
        <dbReference type="ARBA" id="ARBA00009726"/>
    </source>
</evidence>
<evidence type="ECO:0000313" key="14">
    <source>
        <dbReference type="EMBL" id="KAF5359349.1"/>
    </source>
</evidence>
<dbReference type="EMBL" id="JAACJO010000004">
    <property type="protein sequence ID" value="KAF5359349.1"/>
    <property type="molecule type" value="Genomic_DNA"/>
</dbReference>
<reference evidence="14 15" key="1">
    <citation type="journal article" date="2020" name="ISME J.">
        <title>Uncovering the hidden diversity of litter-decomposition mechanisms in mushroom-forming fungi.</title>
        <authorList>
            <person name="Floudas D."/>
            <person name="Bentzer J."/>
            <person name="Ahren D."/>
            <person name="Johansson T."/>
            <person name="Persson P."/>
            <person name="Tunlid A."/>
        </authorList>
    </citation>
    <scope>NUCLEOTIDE SEQUENCE [LARGE SCALE GENOMIC DNA]</scope>
    <source>
        <strain evidence="14 15">CBS 146.42</strain>
    </source>
</reference>
<dbReference type="InterPro" id="IPR050173">
    <property type="entry name" value="ABC_transporter_C-like"/>
</dbReference>
<keyword evidence="15" id="KW-1185">Reference proteome</keyword>
<comment type="similarity">
    <text evidence="2">Belongs to the ABC transporter superfamily. ABCC family. Conjugate transporter (TC 3.A.1.208) subfamily.</text>
</comment>
<feature type="transmembrane region" description="Helical" evidence="11">
    <location>
        <begin position="61"/>
        <end position="83"/>
    </location>
</feature>
<evidence type="ECO:0000256" key="10">
    <source>
        <dbReference type="SAM" id="MobiDB-lite"/>
    </source>
</evidence>
<keyword evidence="8" id="KW-0843">Virulence</keyword>
<dbReference type="PANTHER" id="PTHR24223:SF456">
    <property type="entry name" value="MULTIDRUG RESISTANCE-ASSOCIATED PROTEIN LETHAL(2)03659"/>
    <property type="match status" value="1"/>
</dbReference>
<feature type="transmembrane region" description="Helical" evidence="11">
    <location>
        <begin position="1050"/>
        <end position="1070"/>
    </location>
</feature>
<feature type="region of interest" description="Disordered" evidence="10">
    <location>
        <begin position="1260"/>
        <end position="1290"/>
    </location>
</feature>
<sequence length="1389" mass="153932">MSKSDIESASSVGNAKEDAEHQEPTIIVHKRSRWQRVPFTSTKTPPPPKPSLDDSCLTPEATASFFSLLTFNWITALLGLGYARPLEASDLYKLQDSRAAAAIADQINESYERRAKEAKEYNARLAAGEIHPGLKAIWWTLKGRRKELEEEWRAKTGRKKPSLAWAINDSVKWWFWTGGVLKWMSDTLQVTSPLVVKAIINFGSESYAGHHLHTNSIPQIGRGVGLVIGLLLMQVCASLCIHHFFYRAASAGVLVRGGLITAIYSRSLKLTSRARSSLPNGKLVNHISTDVSRIDFCAGFFHMSWTAPIQMIICLILLLINLGPSALAGFSFFILMTPLQTRVMRQLFAVRKKSMFWTDKRAKLLQELLGGMKVIKFFAWENSFLARVADYRKRELGYLRSLLLIRSANNGVAMSMPVLASVISFVVYSVSGHPLNPAIIFSSLSLFNLLRLPLMFLPVSLSSIADAAQAISRLNDVFEAEVLEETRIIDPSLNVALRVEDASFTWDAPAPINEKSDSKKKSHASRGGKGKMEKYKPGKTGTGEKPKEAEGVFKMSNVNLEIPRGKLVAIVGSVGSGKTSLLQGLIGEMRRTSGKIIFGGSVGYCSQSAWIQNATVRENICFGRPFEEDRYWKAVRDACLEPDLAMLPYGDLTEVGEKGISLSGGQKQRVNICRAVYCNTDIQIFDDPLSALDAHVGKAVFQNVLQSTLSDKTRILVTHALHFLPHVDYIYVISDGRIAEKGTYAELMTSGKEFSRFFNEFVSKDDEEKDTEVAEIKEDDKAEKMERKGTAGKGLMQTEERNTGAIGWEVYKEYMKAGHGTIIIPLLILSTILLQGATVVSSYWLVWWQEMTFHRPPGFYMGVYAALGVSQAITAFFMFSVLAMWTFFASQRLHKAAIERVMHAPMSFFETTPLGRIMNRFAKDVDSMDNLLGDSLRLFSTTFSSILGAIILIAIVLPWFLIAVAVITVGYIYAAAFYRASARELKRLDAILRSSLYSHFSESLSGLATIRAYGEVERFQHDNENRVDIENRAYWLTVTNQRWLGIRLDFLGALLTFTVGMLSVGTRFTISPSQTGLVLTYILSVQQQFGFMVRQSAEVENNMNSVERIVHYANEVEQEAPYEIPEAKPKAPWPAEGRVELRDVSLNYRPGLPLVLKGVSMGVRAGEKIGIVGRTGAGKSSIMTALYRLVELSSGSILIDGVDTSKIGLSDLRNALSIIPQDPLLFSGTLRSNLDPFNLHDDATLWDALKRSYLVPSEAGTKQDSVATPAGDSEEGHGGSGSSGTQTPTNRFTLDSIIEDEGSNLSIGQRSLVSLARALVKNAKIIILDEATDRLRTIISYDRICVLDAGQIAEFDTPERLYENQEGIFRGMCEGSSITLEDIRLAAKR</sequence>
<dbReference type="Pfam" id="PF00005">
    <property type="entry name" value="ABC_tran"/>
    <property type="match status" value="2"/>
</dbReference>
<feature type="transmembrane region" description="Helical" evidence="11">
    <location>
        <begin position="959"/>
        <end position="978"/>
    </location>
</feature>
<dbReference type="InterPro" id="IPR011527">
    <property type="entry name" value="ABC1_TM_dom"/>
</dbReference>
<evidence type="ECO:0000256" key="4">
    <source>
        <dbReference type="ARBA" id="ARBA00022692"/>
    </source>
</evidence>
<feature type="transmembrane region" description="Helical" evidence="11">
    <location>
        <begin position="309"/>
        <end position="335"/>
    </location>
</feature>
<dbReference type="InterPro" id="IPR027417">
    <property type="entry name" value="P-loop_NTPase"/>
</dbReference>
<proteinExistence type="inferred from homology"/>